<dbReference type="InterPro" id="IPR016181">
    <property type="entry name" value="Acyl_CoA_acyltransferase"/>
</dbReference>
<evidence type="ECO:0000313" key="3">
    <source>
        <dbReference type="Proteomes" id="UP001189429"/>
    </source>
</evidence>
<feature type="compositionally biased region" description="Low complexity" evidence="1">
    <location>
        <begin position="201"/>
        <end position="217"/>
    </location>
</feature>
<accession>A0ABN9VPV8</accession>
<name>A0ABN9VPV8_9DINO</name>
<feature type="compositionally biased region" description="Basic residues" evidence="1">
    <location>
        <begin position="321"/>
        <end position="346"/>
    </location>
</feature>
<dbReference type="Proteomes" id="UP001189429">
    <property type="component" value="Unassembled WGS sequence"/>
</dbReference>
<proteinExistence type="predicted"/>
<sequence length="346" mass="38738">MDAVAQAAPRQLRACSSLADGTDTEEVKQLLRPTPLSVSVWPLNLEAGRDWWRTTFHQHHYLKGDLQPGARAVLVRETETQTPIAFHSSRWRIMCGGFNGGISYLEHRLVVLPEYQGWGLGPALSEKMGQLLLSAGRRFFATTSHPRLRDSRQKRKDRWKETAASGCLAKPSNWRDNPRRCWRRARWRRAPPRAAGVAGTGCRACPAGRPGARAAARPRPPGRRRGPGRPASTEEASAGASGGSSSWEGAAATTTSRRTSGAGAPPPWRRRRLPRWRASTWPPRRPTRRRSPRRRRRGPWTRRRGNRAAANAPVGLGPRTSCRRGRRHEFHSGCGKHAKRRRASSW</sequence>
<feature type="compositionally biased region" description="Low complexity" evidence="1">
    <location>
        <begin position="228"/>
        <end position="263"/>
    </location>
</feature>
<gene>
    <name evidence="2" type="ORF">PCOR1329_LOCUS60122</name>
</gene>
<feature type="compositionally biased region" description="Basic residues" evidence="1">
    <location>
        <begin position="285"/>
        <end position="306"/>
    </location>
</feature>
<feature type="region of interest" description="Disordered" evidence="1">
    <location>
        <begin position="144"/>
        <end position="171"/>
    </location>
</feature>
<evidence type="ECO:0000256" key="1">
    <source>
        <dbReference type="SAM" id="MobiDB-lite"/>
    </source>
</evidence>
<protein>
    <recommendedName>
        <fullName evidence="4">N-acetyltransferase domain-containing protein</fullName>
    </recommendedName>
</protein>
<evidence type="ECO:0008006" key="4">
    <source>
        <dbReference type="Google" id="ProtNLM"/>
    </source>
</evidence>
<evidence type="ECO:0000313" key="2">
    <source>
        <dbReference type="EMBL" id="CAK0875446.1"/>
    </source>
</evidence>
<keyword evidence="3" id="KW-1185">Reference proteome</keyword>
<reference evidence="2" key="1">
    <citation type="submission" date="2023-10" db="EMBL/GenBank/DDBJ databases">
        <authorList>
            <person name="Chen Y."/>
            <person name="Shah S."/>
            <person name="Dougan E. K."/>
            <person name="Thang M."/>
            <person name="Chan C."/>
        </authorList>
    </citation>
    <scope>NUCLEOTIDE SEQUENCE [LARGE SCALE GENOMIC DNA]</scope>
</reference>
<feature type="region of interest" description="Disordered" evidence="1">
    <location>
        <begin position="189"/>
        <end position="346"/>
    </location>
</feature>
<dbReference type="EMBL" id="CAUYUJ010017514">
    <property type="protein sequence ID" value="CAK0875446.1"/>
    <property type="molecule type" value="Genomic_DNA"/>
</dbReference>
<organism evidence="2 3">
    <name type="scientific">Prorocentrum cordatum</name>
    <dbReference type="NCBI Taxonomy" id="2364126"/>
    <lineage>
        <taxon>Eukaryota</taxon>
        <taxon>Sar</taxon>
        <taxon>Alveolata</taxon>
        <taxon>Dinophyceae</taxon>
        <taxon>Prorocentrales</taxon>
        <taxon>Prorocentraceae</taxon>
        <taxon>Prorocentrum</taxon>
    </lineage>
</organism>
<dbReference type="SUPFAM" id="SSF55729">
    <property type="entry name" value="Acyl-CoA N-acyltransferases (Nat)"/>
    <property type="match status" value="1"/>
</dbReference>
<comment type="caution">
    <text evidence="2">The sequence shown here is derived from an EMBL/GenBank/DDBJ whole genome shotgun (WGS) entry which is preliminary data.</text>
</comment>